<reference evidence="2" key="1">
    <citation type="journal article" date="2014" name="Int. J. Syst. Evol. Microbiol.">
        <title>Complete genome sequence of Corynebacterium casei LMG S-19264T (=DSM 44701T), isolated from a smear-ripened cheese.</title>
        <authorList>
            <consortium name="US DOE Joint Genome Institute (JGI-PGF)"/>
            <person name="Walter F."/>
            <person name="Albersmeier A."/>
            <person name="Kalinowski J."/>
            <person name="Ruckert C."/>
        </authorList>
    </citation>
    <scope>NUCLEOTIDE SEQUENCE</scope>
    <source>
        <strain evidence="2">JCM 3091</strain>
    </source>
</reference>
<dbReference type="InterPro" id="IPR025649">
    <property type="entry name" value="DUF4360"/>
</dbReference>
<accession>A0A8J3BMM2</accession>
<evidence type="ECO:0000313" key="3">
    <source>
        <dbReference type="Proteomes" id="UP000662200"/>
    </source>
</evidence>
<reference evidence="2" key="2">
    <citation type="submission" date="2020-09" db="EMBL/GenBank/DDBJ databases">
        <authorList>
            <person name="Sun Q."/>
            <person name="Ohkuma M."/>
        </authorList>
    </citation>
    <scope>NUCLEOTIDE SEQUENCE</scope>
    <source>
        <strain evidence="2">JCM 3091</strain>
    </source>
</reference>
<dbReference type="AlphaFoldDB" id="A0A8J3BMM2"/>
<sequence>MRVSGTTARVLTVAGGLLLAGTLPAAPARADGSLKVDLVSATGTGCARDAVSMTPDFQQTRFAIKGLQANAASPAVTCVLTLDLTAPKKRRYTVSAATIGGRRVVEAGSTGVARGLAGHEKDRVEFSQAITGGTGAWIKSADLEQRSSGCARTYRYTVDLGLKLDPAKGGDSFTVEDLGLKYLLEDC</sequence>
<gene>
    <name evidence="2" type="ORF">GCM10010124_10940</name>
</gene>
<name>A0A8J3BMM2_9ACTN</name>
<evidence type="ECO:0008006" key="4">
    <source>
        <dbReference type="Google" id="ProtNLM"/>
    </source>
</evidence>
<feature type="signal peptide" evidence="1">
    <location>
        <begin position="1"/>
        <end position="25"/>
    </location>
</feature>
<dbReference type="Proteomes" id="UP000662200">
    <property type="component" value="Unassembled WGS sequence"/>
</dbReference>
<dbReference type="Pfam" id="PF14273">
    <property type="entry name" value="DUF4360"/>
    <property type="match status" value="1"/>
</dbReference>
<dbReference type="EMBL" id="BMQC01000003">
    <property type="protein sequence ID" value="GGK20155.1"/>
    <property type="molecule type" value="Genomic_DNA"/>
</dbReference>
<dbReference type="RefSeq" id="WP_189113094.1">
    <property type="nucleotide sequence ID" value="NZ_BMQC01000003.1"/>
</dbReference>
<proteinExistence type="predicted"/>
<evidence type="ECO:0000256" key="1">
    <source>
        <dbReference type="SAM" id="SignalP"/>
    </source>
</evidence>
<keyword evidence="1" id="KW-0732">Signal</keyword>
<organism evidence="2 3">
    <name type="scientific">Pilimelia terevasa</name>
    <dbReference type="NCBI Taxonomy" id="53372"/>
    <lineage>
        <taxon>Bacteria</taxon>
        <taxon>Bacillati</taxon>
        <taxon>Actinomycetota</taxon>
        <taxon>Actinomycetes</taxon>
        <taxon>Micromonosporales</taxon>
        <taxon>Micromonosporaceae</taxon>
        <taxon>Pilimelia</taxon>
    </lineage>
</organism>
<feature type="chain" id="PRO_5039578739" description="DUF4360 domain-containing protein" evidence="1">
    <location>
        <begin position="26"/>
        <end position="187"/>
    </location>
</feature>
<keyword evidence="3" id="KW-1185">Reference proteome</keyword>
<protein>
    <recommendedName>
        <fullName evidence="4">DUF4360 domain-containing protein</fullName>
    </recommendedName>
</protein>
<comment type="caution">
    <text evidence="2">The sequence shown here is derived from an EMBL/GenBank/DDBJ whole genome shotgun (WGS) entry which is preliminary data.</text>
</comment>
<evidence type="ECO:0000313" key="2">
    <source>
        <dbReference type="EMBL" id="GGK20155.1"/>
    </source>
</evidence>